<gene>
    <name evidence="6" type="primary">betC_18</name>
    <name evidence="6" type="ORF">Poly59_42020</name>
</gene>
<dbReference type="InterPro" id="IPR050738">
    <property type="entry name" value="Sulfatase"/>
</dbReference>
<dbReference type="PROSITE" id="PS00523">
    <property type="entry name" value="SULFATASE_1"/>
    <property type="match status" value="1"/>
</dbReference>
<evidence type="ECO:0000313" key="6">
    <source>
        <dbReference type="EMBL" id="TWU49585.1"/>
    </source>
</evidence>
<evidence type="ECO:0000259" key="5">
    <source>
        <dbReference type="Pfam" id="PF00884"/>
    </source>
</evidence>
<dbReference type="EC" id="3.1.6.6" evidence="6"/>
<dbReference type="OrthoDB" id="237120at2"/>
<evidence type="ECO:0000313" key="7">
    <source>
        <dbReference type="Proteomes" id="UP000317977"/>
    </source>
</evidence>
<dbReference type="InterPro" id="IPR024607">
    <property type="entry name" value="Sulfatase_CS"/>
</dbReference>
<proteinExistence type="inferred from homology"/>
<dbReference type="PANTHER" id="PTHR42693">
    <property type="entry name" value="ARYLSULFATASE FAMILY MEMBER"/>
    <property type="match status" value="1"/>
</dbReference>
<dbReference type="Pfam" id="PF00884">
    <property type="entry name" value="Sulfatase"/>
    <property type="match status" value="1"/>
</dbReference>
<dbReference type="AlphaFoldDB" id="A0A5C6EM72"/>
<dbReference type="GO" id="GO:0004065">
    <property type="term" value="F:arylsulfatase activity"/>
    <property type="evidence" value="ECO:0007669"/>
    <property type="project" value="TreeGrafter"/>
</dbReference>
<dbReference type="Proteomes" id="UP000317977">
    <property type="component" value="Unassembled WGS sequence"/>
</dbReference>
<accession>A0A5C6EM72</accession>
<comment type="caution">
    <text evidence="6">The sequence shown here is derived from an EMBL/GenBank/DDBJ whole genome shotgun (WGS) entry which is preliminary data.</text>
</comment>
<evidence type="ECO:0000256" key="1">
    <source>
        <dbReference type="ARBA" id="ARBA00008779"/>
    </source>
</evidence>
<name>A0A5C6EM72_9BACT</name>
<reference evidence="6 7" key="1">
    <citation type="submission" date="2019-02" db="EMBL/GenBank/DDBJ databases">
        <title>Deep-cultivation of Planctomycetes and their phenomic and genomic characterization uncovers novel biology.</title>
        <authorList>
            <person name="Wiegand S."/>
            <person name="Jogler M."/>
            <person name="Boedeker C."/>
            <person name="Pinto D."/>
            <person name="Vollmers J."/>
            <person name="Rivas-Marin E."/>
            <person name="Kohn T."/>
            <person name="Peeters S.H."/>
            <person name="Heuer A."/>
            <person name="Rast P."/>
            <person name="Oberbeckmann S."/>
            <person name="Bunk B."/>
            <person name="Jeske O."/>
            <person name="Meyerdierks A."/>
            <person name="Storesund J.E."/>
            <person name="Kallscheuer N."/>
            <person name="Luecker S."/>
            <person name="Lage O.M."/>
            <person name="Pohl T."/>
            <person name="Merkel B.J."/>
            <person name="Hornburger P."/>
            <person name="Mueller R.-W."/>
            <person name="Bruemmer F."/>
            <person name="Labrenz M."/>
            <person name="Spormann A.M."/>
            <person name="Op Den Camp H."/>
            <person name="Overmann J."/>
            <person name="Amann R."/>
            <person name="Jetten M.S.M."/>
            <person name="Mascher T."/>
            <person name="Medema M.H."/>
            <person name="Devos D.P."/>
            <person name="Kaster A.-K."/>
            <person name="Ovreas L."/>
            <person name="Rohde M."/>
            <person name="Galperin M.Y."/>
            <person name="Jogler C."/>
        </authorList>
    </citation>
    <scope>NUCLEOTIDE SEQUENCE [LARGE SCALE GENOMIC DNA]</scope>
    <source>
        <strain evidence="6 7">Poly59</strain>
    </source>
</reference>
<keyword evidence="7" id="KW-1185">Reference proteome</keyword>
<keyword evidence="2" id="KW-0479">Metal-binding</keyword>
<keyword evidence="4" id="KW-0106">Calcium</keyword>
<protein>
    <submittedName>
        <fullName evidence="6">Choline-sulfatase</fullName>
        <ecNumber evidence="6">3.1.6.6</ecNumber>
    </submittedName>
</protein>
<organism evidence="6 7">
    <name type="scientific">Rubripirellula reticaptiva</name>
    <dbReference type="NCBI Taxonomy" id="2528013"/>
    <lineage>
        <taxon>Bacteria</taxon>
        <taxon>Pseudomonadati</taxon>
        <taxon>Planctomycetota</taxon>
        <taxon>Planctomycetia</taxon>
        <taxon>Pirellulales</taxon>
        <taxon>Pirellulaceae</taxon>
        <taxon>Rubripirellula</taxon>
    </lineage>
</organism>
<dbReference type="GO" id="GO:0046872">
    <property type="term" value="F:metal ion binding"/>
    <property type="evidence" value="ECO:0007669"/>
    <property type="project" value="UniProtKB-KW"/>
</dbReference>
<dbReference type="GO" id="GO:0047753">
    <property type="term" value="F:choline-sulfatase activity"/>
    <property type="evidence" value="ECO:0007669"/>
    <property type="project" value="UniProtKB-EC"/>
</dbReference>
<dbReference type="EMBL" id="SJPX01000004">
    <property type="protein sequence ID" value="TWU49585.1"/>
    <property type="molecule type" value="Genomic_DNA"/>
</dbReference>
<dbReference type="PANTHER" id="PTHR42693:SF53">
    <property type="entry name" value="ENDO-4-O-SULFATASE"/>
    <property type="match status" value="1"/>
</dbReference>
<dbReference type="PROSITE" id="PS00149">
    <property type="entry name" value="SULFATASE_2"/>
    <property type="match status" value="1"/>
</dbReference>
<dbReference type="InterPro" id="IPR017850">
    <property type="entry name" value="Alkaline_phosphatase_core_sf"/>
</dbReference>
<evidence type="ECO:0000256" key="4">
    <source>
        <dbReference type="ARBA" id="ARBA00022837"/>
    </source>
</evidence>
<keyword evidence="3 6" id="KW-0378">Hydrolase</keyword>
<evidence type="ECO:0000256" key="3">
    <source>
        <dbReference type="ARBA" id="ARBA00022801"/>
    </source>
</evidence>
<feature type="domain" description="Sulfatase N-terminal" evidence="5">
    <location>
        <begin position="27"/>
        <end position="384"/>
    </location>
</feature>
<dbReference type="Gene3D" id="3.40.720.10">
    <property type="entry name" value="Alkaline Phosphatase, subunit A"/>
    <property type="match status" value="1"/>
</dbReference>
<sequence precursor="true">MWPTFKWFGVITLFFWGDACASDGPRPNVVIILTDDQAAWTVGTAVQRGWFDDVPAAQTPNMDRLAAEGAMFRNFFCTTPVCSPARATFMTGRYASEFGITDFIPQPGHKLYDTENEVAMDPNNSVTFAEVLQQNGYATGLIGKWHLGDWTAKGNERFHPTHHGFDYFMGLTGGGTTPSNPELEEEGKVRKFTGLTVDILTDRGLKFIQRSKDKPFLLCLNTRAPHGPWLPVDPEDWKPYDGQDVKIPNPDYPDLNIANMKKQMREYLASTTSVDRNIGRVIGLLDELHLDDHTIVILTSDHGYNLGHNGIWHKGNGIWATHQPPKETHRGTRVISPKYRPNLDDHSLRVPMIVRWPGVVKAGTEIDATATALDVFPTIIGMAGLALPKTHSQKPRESSPWRGRSLLPLLMGTTPPDWNQDLYAQYHMINYADADMRCYRTLQFKLVVDSGNAGRNEFFDLMEDPGETRNLIADERPRIQSAIKELTQRLESARDAIEQGTP</sequence>
<dbReference type="InterPro" id="IPR000917">
    <property type="entry name" value="Sulfatase_N"/>
</dbReference>
<comment type="similarity">
    <text evidence="1">Belongs to the sulfatase family.</text>
</comment>
<evidence type="ECO:0000256" key="2">
    <source>
        <dbReference type="ARBA" id="ARBA00022723"/>
    </source>
</evidence>
<dbReference type="RefSeq" id="WP_146535818.1">
    <property type="nucleotide sequence ID" value="NZ_SJPX01000004.1"/>
</dbReference>
<dbReference type="SUPFAM" id="SSF53649">
    <property type="entry name" value="Alkaline phosphatase-like"/>
    <property type="match status" value="1"/>
</dbReference>